<accession>A0A6A3UZ43</accession>
<dbReference type="Proteomes" id="UP000440367">
    <property type="component" value="Unassembled WGS sequence"/>
</dbReference>
<feature type="compositionally biased region" description="Basic residues" evidence="1">
    <location>
        <begin position="33"/>
        <end position="44"/>
    </location>
</feature>
<dbReference type="Proteomes" id="UP000437068">
    <property type="component" value="Unassembled WGS sequence"/>
</dbReference>
<dbReference type="AlphaFoldDB" id="A0A6A3UZ43"/>
<sequence>LAISEVSGDSELISRIKKSYKKDRDIQAILAAIKKRKSNSKPKRERQQPKKY</sequence>
<proteinExistence type="predicted"/>
<feature type="non-terminal residue" evidence="2">
    <location>
        <position position="1"/>
    </location>
</feature>
<comment type="caution">
    <text evidence="2">The sequence shown here is derived from an EMBL/GenBank/DDBJ whole genome shotgun (WGS) entry which is preliminary data.</text>
</comment>
<organism evidence="2 5">
    <name type="scientific">Phytophthora fragariae</name>
    <dbReference type="NCBI Taxonomy" id="53985"/>
    <lineage>
        <taxon>Eukaryota</taxon>
        <taxon>Sar</taxon>
        <taxon>Stramenopiles</taxon>
        <taxon>Oomycota</taxon>
        <taxon>Peronosporomycetes</taxon>
        <taxon>Peronosporales</taxon>
        <taxon>Peronosporaceae</taxon>
        <taxon>Phytophthora</taxon>
    </lineage>
</organism>
<dbReference type="EMBL" id="QXGD01009661">
    <property type="protein sequence ID" value="KAE9157722.1"/>
    <property type="molecule type" value="Genomic_DNA"/>
</dbReference>
<evidence type="ECO:0000256" key="1">
    <source>
        <dbReference type="SAM" id="MobiDB-lite"/>
    </source>
</evidence>
<dbReference type="EMBL" id="QXGE01011203">
    <property type="protein sequence ID" value="KAE9259094.1"/>
    <property type="molecule type" value="Genomic_DNA"/>
</dbReference>
<evidence type="ECO:0000313" key="2">
    <source>
        <dbReference type="EMBL" id="KAE9157722.1"/>
    </source>
</evidence>
<evidence type="ECO:0000313" key="4">
    <source>
        <dbReference type="Proteomes" id="UP000437068"/>
    </source>
</evidence>
<name>A0A6A3UZ43_9STRA</name>
<evidence type="ECO:0000313" key="5">
    <source>
        <dbReference type="Proteomes" id="UP000440367"/>
    </source>
</evidence>
<reference evidence="4 5" key="1">
    <citation type="submission" date="2018-08" db="EMBL/GenBank/DDBJ databases">
        <title>Genomic investigation of the strawberry pathogen Phytophthora fragariae indicates pathogenicity is determined by transcriptional variation in three key races.</title>
        <authorList>
            <person name="Adams T.M."/>
            <person name="Armitage A.D."/>
            <person name="Sobczyk M.K."/>
            <person name="Bates H.J."/>
            <person name="Dunwell J.M."/>
            <person name="Nellist C.F."/>
            <person name="Harrison R.J."/>
        </authorList>
    </citation>
    <scope>NUCLEOTIDE SEQUENCE [LARGE SCALE GENOMIC DNA]</scope>
    <source>
        <strain evidence="3 4">A4</strain>
        <strain evidence="2 5">BC-1</strain>
    </source>
</reference>
<gene>
    <name evidence="3" type="ORF">PF001_g33145</name>
    <name evidence="2" type="ORF">PF002_g33307</name>
</gene>
<evidence type="ECO:0000313" key="3">
    <source>
        <dbReference type="EMBL" id="KAE9259094.1"/>
    </source>
</evidence>
<feature type="region of interest" description="Disordered" evidence="1">
    <location>
        <begin position="33"/>
        <end position="52"/>
    </location>
</feature>
<protein>
    <submittedName>
        <fullName evidence="2">Uncharacterized protein</fullName>
    </submittedName>
</protein>